<evidence type="ECO:0008006" key="6">
    <source>
        <dbReference type="Google" id="ProtNLM"/>
    </source>
</evidence>
<comment type="caution">
    <text evidence="4">The sequence shown here is derived from an EMBL/GenBank/DDBJ whole genome shotgun (WGS) entry which is preliminary data.</text>
</comment>
<gene>
    <name evidence="4" type="ORF">GCM10022224_101130</name>
</gene>
<keyword evidence="5" id="KW-1185">Reference proteome</keyword>
<dbReference type="Proteomes" id="UP001500902">
    <property type="component" value="Unassembled WGS sequence"/>
</dbReference>
<accession>A0ABP7EII9</accession>
<comment type="subcellular location">
    <subcellularLocation>
        <location evidence="2">Gas vesicle</location>
    </subcellularLocation>
</comment>
<organism evidence="4 5">
    <name type="scientific">Nonomuraea antimicrobica</name>
    <dbReference type="NCBI Taxonomy" id="561173"/>
    <lineage>
        <taxon>Bacteria</taxon>
        <taxon>Bacillati</taxon>
        <taxon>Actinomycetota</taxon>
        <taxon>Actinomycetes</taxon>
        <taxon>Streptosporangiales</taxon>
        <taxon>Streptosporangiaceae</taxon>
        <taxon>Nonomuraea</taxon>
    </lineage>
</organism>
<keyword evidence="1" id="KW-0304">Gas vesicle</keyword>
<evidence type="ECO:0000256" key="3">
    <source>
        <dbReference type="ARBA" id="ARBA00035643"/>
    </source>
</evidence>
<name>A0ABP7EII9_9ACTN</name>
<dbReference type="PANTHER" id="PTHR36852">
    <property type="entry name" value="PROTEIN GVPL 2"/>
    <property type="match status" value="1"/>
</dbReference>
<evidence type="ECO:0000256" key="1">
    <source>
        <dbReference type="ARBA" id="ARBA00022987"/>
    </source>
</evidence>
<dbReference type="RefSeq" id="WP_344896825.1">
    <property type="nucleotide sequence ID" value="NZ_BAAAZP010000238.1"/>
</dbReference>
<comment type="similarity">
    <text evidence="3">Belongs to the gas vesicle GvpF/GvpL family.</text>
</comment>
<dbReference type="EMBL" id="BAAAZP010000238">
    <property type="protein sequence ID" value="GAA3719069.1"/>
    <property type="molecule type" value="Genomic_DNA"/>
</dbReference>
<proteinExistence type="inferred from homology"/>
<evidence type="ECO:0000256" key="2">
    <source>
        <dbReference type="ARBA" id="ARBA00035108"/>
    </source>
</evidence>
<dbReference type="InterPro" id="IPR009430">
    <property type="entry name" value="GvpL/GvpF"/>
</dbReference>
<dbReference type="PANTHER" id="PTHR36852:SF1">
    <property type="entry name" value="PROTEIN GVPL 2"/>
    <property type="match status" value="1"/>
</dbReference>
<reference evidence="5" key="1">
    <citation type="journal article" date="2019" name="Int. J. Syst. Evol. Microbiol.">
        <title>The Global Catalogue of Microorganisms (GCM) 10K type strain sequencing project: providing services to taxonomists for standard genome sequencing and annotation.</title>
        <authorList>
            <consortium name="The Broad Institute Genomics Platform"/>
            <consortium name="The Broad Institute Genome Sequencing Center for Infectious Disease"/>
            <person name="Wu L."/>
            <person name="Ma J."/>
        </authorList>
    </citation>
    <scope>NUCLEOTIDE SEQUENCE [LARGE SCALE GENOMIC DNA]</scope>
    <source>
        <strain evidence="5">JCM 16904</strain>
    </source>
</reference>
<sequence>MGRSTKASSASAPEQAPGGKNLGSYVYGIVLAETKVAPGRRGLGDPAGEVKLVEHGRIAALVSDVDVHRPLDRADDLRTHEELLDEMAAKGPVLPFRFGAVLANPGSVVTELLAPHHDAYLAKLGDLRGSAEYVVEGRYDERAVLAEILAESPEAVRLRAAVHGTSEDATGPERARLDEIVTASIEAKRDLDTLLLLDGLSGHYTRAALLDPSDERDAVHVALLAEADDREGLERALTEFGERWEGRVELRLLGPMAPYDFVTV</sequence>
<protein>
    <recommendedName>
        <fullName evidence="6">Gas vesicle synthesis protein GvpL/GvpF</fullName>
    </recommendedName>
</protein>
<evidence type="ECO:0000313" key="4">
    <source>
        <dbReference type="EMBL" id="GAA3719069.1"/>
    </source>
</evidence>
<evidence type="ECO:0000313" key="5">
    <source>
        <dbReference type="Proteomes" id="UP001500902"/>
    </source>
</evidence>
<dbReference type="Pfam" id="PF06386">
    <property type="entry name" value="GvpL_GvpF"/>
    <property type="match status" value="1"/>
</dbReference>